<dbReference type="InterPro" id="IPR012334">
    <property type="entry name" value="Pectin_lyas_fold"/>
</dbReference>
<feature type="compositionally biased region" description="Polar residues" evidence="2">
    <location>
        <begin position="12"/>
        <end position="35"/>
    </location>
</feature>
<feature type="compositionally biased region" description="Basic and acidic residues" evidence="2">
    <location>
        <begin position="50"/>
        <end position="62"/>
    </location>
</feature>
<dbReference type="GO" id="GO:0006511">
    <property type="term" value="P:ubiquitin-dependent protein catabolic process"/>
    <property type="evidence" value="ECO:0007669"/>
    <property type="project" value="TreeGrafter"/>
</dbReference>
<feature type="domain" description="Right handed beta helix" evidence="3">
    <location>
        <begin position="129"/>
        <end position="284"/>
    </location>
</feature>
<keyword evidence="1" id="KW-0677">Repeat</keyword>
<dbReference type="InterPro" id="IPR011050">
    <property type="entry name" value="Pectin_lyase_fold/virulence"/>
</dbReference>
<dbReference type="Pfam" id="PF13229">
    <property type="entry name" value="Beta_helix"/>
    <property type="match status" value="2"/>
</dbReference>
<evidence type="ECO:0000313" key="4">
    <source>
        <dbReference type="EMBL" id="PNH08580.1"/>
    </source>
</evidence>
<dbReference type="AlphaFoldDB" id="A0A2J8A7X0"/>
<dbReference type="SMART" id="SM00710">
    <property type="entry name" value="PbH1"/>
    <property type="match status" value="6"/>
</dbReference>
<dbReference type="InterPro" id="IPR006626">
    <property type="entry name" value="PbH1"/>
</dbReference>
<dbReference type="PANTHER" id="PTHR22990">
    <property type="entry name" value="F-BOX ONLY PROTEIN"/>
    <property type="match status" value="1"/>
</dbReference>
<name>A0A2J8A7X0_9CHLO</name>
<organism evidence="4 5">
    <name type="scientific">Tetrabaena socialis</name>
    <dbReference type="NCBI Taxonomy" id="47790"/>
    <lineage>
        <taxon>Eukaryota</taxon>
        <taxon>Viridiplantae</taxon>
        <taxon>Chlorophyta</taxon>
        <taxon>core chlorophytes</taxon>
        <taxon>Chlorophyceae</taxon>
        <taxon>CS clade</taxon>
        <taxon>Chlamydomonadales</taxon>
        <taxon>Tetrabaenaceae</taxon>
        <taxon>Tetrabaena</taxon>
    </lineage>
</organism>
<dbReference type="InterPro" id="IPR051550">
    <property type="entry name" value="SCF-Subunits/Alg-Epimerases"/>
</dbReference>
<dbReference type="InterPro" id="IPR039448">
    <property type="entry name" value="Beta_helix"/>
</dbReference>
<dbReference type="Gene3D" id="2.160.20.10">
    <property type="entry name" value="Single-stranded right-handed beta-helix, Pectin lyase-like"/>
    <property type="match status" value="1"/>
</dbReference>
<evidence type="ECO:0000256" key="2">
    <source>
        <dbReference type="SAM" id="MobiDB-lite"/>
    </source>
</evidence>
<feature type="domain" description="Right handed beta helix" evidence="3">
    <location>
        <begin position="291"/>
        <end position="424"/>
    </location>
</feature>
<proteinExistence type="predicted"/>
<feature type="region of interest" description="Disordered" evidence="2">
    <location>
        <begin position="1"/>
        <end position="70"/>
    </location>
</feature>
<comment type="caution">
    <text evidence="4">The sequence shown here is derived from an EMBL/GenBank/DDBJ whole genome shotgun (WGS) entry which is preliminary data.</text>
</comment>
<evidence type="ECO:0000313" key="5">
    <source>
        <dbReference type="Proteomes" id="UP000236333"/>
    </source>
</evidence>
<reference evidence="4 5" key="1">
    <citation type="journal article" date="2017" name="Mol. Biol. Evol.">
        <title>The 4-celled Tetrabaena socialis nuclear genome reveals the essential components for genetic control of cell number at the origin of multicellularity in the volvocine lineage.</title>
        <authorList>
            <person name="Featherston J."/>
            <person name="Arakaki Y."/>
            <person name="Hanschen E.R."/>
            <person name="Ferris P.J."/>
            <person name="Michod R.E."/>
            <person name="Olson B.J.S.C."/>
            <person name="Nozaki H."/>
            <person name="Durand P.M."/>
        </authorList>
    </citation>
    <scope>NUCLEOTIDE SEQUENCE [LARGE SCALE GENOMIC DNA]</scope>
    <source>
        <strain evidence="4 5">NIES-571</strain>
    </source>
</reference>
<dbReference type="SUPFAM" id="SSF51126">
    <property type="entry name" value="Pectin lyase-like"/>
    <property type="match status" value="2"/>
</dbReference>
<dbReference type="PANTHER" id="PTHR22990:SF15">
    <property type="entry name" value="F-BOX ONLY PROTEIN 10"/>
    <property type="match status" value="1"/>
</dbReference>
<sequence>MQLGEGNAAVKGSSSREGTGVSHVQSAQEKSSAGSMTAARTIGSIQASAERQDKTANSRTTKESNTQGSYSGGVKTYWEHYSRQIYLDYLDSELTIDLTLTCKELPKCFNRIRKASLVLGDTLHINSYVEFDDVVVKYNFSGKSVIVVKGGAGTEDMPVTMKKLKATGTTEFSGNKSTGVTVSGPGSTAVLEEGCTLSDNVDHDAVVQDGGRLEATGTTFSGNKRDGVYVHSDGSTAVLKEGCTLSVNEEGCGLVVEDGGHLEATGTTFSGNKSYGVFVGGKDSTAVLKERCKLTENEGHGAVLKATGTMFSGNKKHGVTVSGAGSTAVLEKGCTLSENDMRGASVEDGGCLAATGTTFSGNKKDGVNVSGTGSTAVFNEGCMLSVNEEGCGLVVEDGGHLEATGTTFSGNKKDGVNVSGTGSTAVLKEGCMHHAGAFVGGGGRLEATGTTFSGNKFNGVQVGKDSTAVLTGCTPVGGDGRVWDNGTISAR</sequence>
<evidence type="ECO:0000256" key="1">
    <source>
        <dbReference type="ARBA" id="ARBA00022737"/>
    </source>
</evidence>
<keyword evidence="5" id="KW-1185">Reference proteome</keyword>
<accession>A0A2J8A7X0</accession>
<gene>
    <name evidence="4" type="ORF">TSOC_004830</name>
</gene>
<dbReference type="Proteomes" id="UP000236333">
    <property type="component" value="Unassembled WGS sequence"/>
</dbReference>
<protein>
    <recommendedName>
        <fullName evidence="3">Right handed beta helix domain-containing protein</fullName>
    </recommendedName>
</protein>
<dbReference type="EMBL" id="PGGS01000123">
    <property type="protein sequence ID" value="PNH08580.1"/>
    <property type="molecule type" value="Genomic_DNA"/>
</dbReference>
<evidence type="ECO:0000259" key="3">
    <source>
        <dbReference type="Pfam" id="PF13229"/>
    </source>
</evidence>